<dbReference type="EnsemblBacteria" id="ACZ19189">
    <property type="protein sequence ID" value="ACZ19189"/>
    <property type="gene ID" value="Taci_0957"/>
</dbReference>
<organism evidence="1 2">
    <name type="scientific">Thermanaerovibrio acidaminovorans (strain ATCC 49978 / DSM 6589 / Su883)</name>
    <name type="common">Selenomonas acidaminovorans</name>
    <dbReference type="NCBI Taxonomy" id="525903"/>
    <lineage>
        <taxon>Bacteria</taxon>
        <taxon>Thermotogati</taxon>
        <taxon>Synergistota</taxon>
        <taxon>Synergistia</taxon>
        <taxon>Synergistales</taxon>
        <taxon>Synergistaceae</taxon>
        <taxon>Thermanaerovibrio</taxon>
    </lineage>
</organism>
<dbReference type="EMBL" id="CP001818">
    <property type="protein sequence ID" value="ACZ19189.1"/>
    <property type="molecule type" value="Genomic_DNA"/>
</dbReference>
<accession>D1BA86</accession>
<dbReference type="AlphaFoldDB" id="D1BA86"/>
<evidence type="ECO:0000313" key="1">
    <source>
        <dbReference type="EMBL" id="ACZ19189.1"/>
    </source>
</evidence>
<sequence>MIYESDCWNKSIHNQISQFTSKMLWRFIQNNAKENEAEETVIKLTGLSKKDIRLLADIRLLLSKDIKHLIENIAPKIINRLSKDSINIIVRDRNQVRGKIDWQKTISVRAVAGNDISLFVYTKMSQIYDLPENRLFLFLIKQVFDKARLFAGDLLSNLTWYAEEGTDDRWIKKVAIIASQTSRILRNPFVSKIGIMYEINDRIIEATKHSRHSHYRELAEIAERFIFSQKKPIEFLKKELDGNILEPLNKDTLYEIAVLFKTILASIELGWTEKSIGLIGGSNPTASILTNGDIELRIFFRNYLVQCLKTVNMAKLCWNTDSVKNFEDQI</sequence>
<reference evidence="1 2" key="1">
    <citation type="journal article" date="2009" name="Stand. Genomic Sci.">
        <title>Complete genome sequence of Thermanaerovibrio acidaminovorans type strain (Su883).</title>
        <authorList>
            <person name="Chovatia M."/>
            <person name="Sikorski J."/>
            <person name="Schroder M."/>
            <person name="Lapidus A."/>
            <person name="Nolan M."/>
            <person name="Tice H."/>
            <person name="Glavina Del Rio T."/>
            <person name="Copeland A."/>
            <person name="Cheng J.F."/>
            <person name="Lucas S."/>
            <person name="Chen F."/>
            <person name="Bruce D."/>
            <person name="Goodwin L."/>
            <person name="Pitluck S."/>
            <person name="Ivanova N."/>
            <person name="Mavromatis K."/>
            <person name="Ovchinnikova G."/>
            <person name="Pati A."/>
            <person name="Chen A."/>
            <person name="Palaniappan K."/>
            <person name="Land M."/>
            <person name="Hauser L."/>
            <person name="Chang Y.J."/>
            <person name="Jeffries C.D."/>
            <person name="Chain P."/>
            <person name="Saunders E."/>
            <person name="Detter J.C."/>
            <person name="Brettin T."/>
            <person name="Rohde M."/>
            <person name="Goker M."/>
            <person name="Spring S."/>
            <person name="Bristow J."/>
            <person name="Markowitz V."/>
            <person name="Hugenholtz P."/>
            <person name="Kyrpides N.C."/>
            <person name="Klenk H.P."/>
            <person name="Eisen J.A."/>
        </authorList>
    </citation>
    <scope>NUCLEOTIDE SEQUENCE [LARGE SCALE GENOMIC DNA]</scope>
    <source>
        <strain evidence="2">ATCC 49978 / DSM 6589 / Su883</strain>
    </source>
</reference>
<keyword evidence="2" id="KW-1185">Reference proteome</keyword>
<evidence type="ECO:0000313" key="2">
    <source>
        <dbReference type="Proteomes" id="UP000002030"/>
    </source>
</evidence>
<dbReference type="KEGG" id="tai:Taci_0957"/>
<protein>
    <submittedName>
        <fullName evidence="1">Uncharacterized protein</fullName>
    </submittedName>
</protein>
<dbReference type="STRING" id="525903.Taci_0957"/>
<dbReference type="eggNOG" id="ENOG50324X6">
    <property type="taxonomic scope" value="Bacteria"/>
</dbReference>
<name>D1BA86_THEAS</name>
<dbReference type="Proteomes" id="UP000002030">
    <property type="component" value="Chromosome"/>
</dbReference>
<dbReference type="HOGENOM" id="CLU_841816_0_0_0"/>
<proteinExistence type="predicted"/>
<gene>
    <name evidence="1" type="ordered locus">Taci_0957</name>
</gene>